<dbReference type="InterPro" id="IPR001452">
    <property type="entry name" value="SH3_domain"/>
</dbReference>
<feature type="compositionally biased region" description="Basic and acidic residues" evidence="4">
    <location>
        <begin position="135"/>
        <end position="152"/>
    </location>
</feature>
<sequence>MSADFTGSTPRELSFQQGDDLFLYRRLNDHWWEGQLASDSTGTRGLVPHLYVIPKAALACLAGLGGDTTGMDRSQYDGIGDEDEDEDDEAEDEEEEERDEKSAKKVTESRGKGEAPNVANTMTESTDSGSFKPSTKSDDVETKDNGKPHDTSEPLPAPAPPPSPPSSPPRHSSPAKSSRLPEPSLAHDYSSSSSTPQSKPHTHSTKLVISPSALSRSSDSPERLSPSLQGLVDSETKPTHSESAPTSPIESTLSDVGTSSSSPVIPRRCKSPSTESPRSASLRHTVSYPLSGGLGAVPEDEAVMRGLSSLEQADSQDSDFRTLQRTRELSRKLQLPCAKHTPDLVMDLPVQTAPSTEGLVCSTPSSVSSNPGTAATLIDGSKSSADNFAEQGMDTMRKRPEPRALISRVPAFTRREGVDFKTRLNDSLTSTTAATTTTTTAVSVPGAGEPKRESLDPAPTKVAEDSQSSSIAARVAAFEGFKSQNDASFTRSVPRPPLAPKPKRS</sequence>
<dbReference type="OrthoDB" id="443981at2759"/>
<name>A0A183ANY9_9TREM</name>
<proteinExistence type="predicted"/>
<feature type="compositionally biased region" description="Low complexity" evidence="4">
    <location>
        <begin position="251"/>
        <end position="262"/>
    </location>
</feature>
<dbReference type="Pfam" id="PF00018">
    <property type="entry name" value="SH3_1"/>
    <property type="match status" value="1"/>
</dbReference>
<dbReference type="Gene3D" id="2.30.30.40">
    <property type="entry name" value="SH3 Domains"/>
    <property type="match status" value="1"/>
</dbReference>
<feature type="compositionally biased region" description="Pro residues" evidence="4">
    <location>
        <begin position="155"/>
        <end position="168"/>
    </location>
</feature>
<evidence type="ECO:0000256" key="1">
    <source>
        <dbReference type="ARBA" id="ARBA00022443"/>
    </source>
</evidence>
<feature type="compositionally biased region" description="Polar residues" evidence="4">
    <location>
        <begin position="241"/>
        <end position="250"/>
    </location>
</feature>
<dbReference type="InterPro" id="IPR036028">
    <property type="entry name" value="SH3-like_dom_sf"/>
</dbReference>
<protein>
    <submittedName>
        <fullName evidence="8">SH3 domain-containing protein</fullName>
    </submittedName>
</protein>
<evidence type="ECO:0000259" key="5">
    <source>
        <dbReference type="PROSITE" id="PS50002"/>
    </source>
</evidence>
<dbReference type="Proteomes" id="UP000272942">
    <property type="component" value="Unassembled WGS sequence"/>
</dbReference>
<feature type="compositionally biased region" description="Low complexity" evidence="4">
    <location>
        <begin position="429"/>
        <end position="444"/>
    </location>
</feature>
<feature type="compositionally biased region" description="Acidic residues" evidence="4">
    <location>
        <begin position="79"/>
        <end position="98"/>
    </location>
</feature>
<dbReference type="InterPro" id="IPR051627">
    <property type="entry name" value="SLIT-ROBO_RhoGAP"/>
</dbReference>
<accession>A0A183ANY9</accession>
<dbReference type="SMART" id="SM00326">
    <property type="entry name" value="SH3"/>
    <property type="match status" value="1"/>
</dbReference>
<dbReference type="SUPFAM" id="SSF50044">
    <property type="entry name" value="SH3-domain"/>
    <property type="match status" value="1"/>
</dbReference>
<feature type="region of interest" description="Disordered" evidence="4">
    <location>
        <begin position="66"/>
        <end position="300"/>
    </location>
</feature>
<feature type="compositionally biased region" description="Polar residues" evidence="4">
    <location>
        <begin position="362"/>
        <end position="373"/>
    </location>
</feature>
<feature type="region of interest" description="Disordered" evidence="4">
    <location>
        <begin position="483"/>
        <end position="505"/>
    </location>
</feature>
<reference evidence="6 7" key="2">
    <citation type="submission" date="2018-11" db="EMBL/GenBank/DDBJ databases">
        <authorList>
            <consortium name="Pathogen Informatics"/>
        </authorList>
    </citation>
    <scope>NUCLEOTIDE SEQUENCE [LARGE SCALE GENOMIC DNA]</scope>
    <source>
        <strain evidence="6 7">Egypt</strain>
    </source>
</reference>
<feature type="region of interest" description="Disordered" evidence="4">
    <location>
        <begin position="423"/>
        <end position="470"/>
    </location>
</feature>
<dbReference type="WBParaSite" id="ECPE_0000870001-mRNA-1">
    <property type="protein sequence ID" value="ECPE_0000870001-mRNA-1"/>
    <property type="gene ID" value="ECPE_0000870001"/>
</dbReference>
<feature type="compositionally biased region" description="Pro residues" evidence="4">
    <location>
        <begin position="494"/>
        <end position="505"/>
    </location>
</feature>
<keyword evidence="2" id="KW-0175">Coiled coil</keyword>
<reference evidence="8" key="1">
    <citation type="submission" date="2016-06" db="UniProtKB">
        <authorList>
            <consortium name="WormBaseParasite"/>
        </authorList>
    </citation>
    <scope>IDENTIFICATION</scope>
</reference>
<keyword evidence="1 3" id="KW-0728">SH3 domain</keyword>
<evidence type="ECO:0000256" key="3">
    <source>
        <dbReference type="PROSITE-ProRule" id="PRU00192"/>
    </source>
</evidence>
<feature type="compositionally biased region" description="Low complexity" evidence="4">
    <location>
        <begin position="169"/>
        <end position="178"/>
    </location>
</feature>
<feature type="compositionally biased region" description="Polar residues" evidence="4">
    <location>
        <begin position="118"/>
        <end position="134"/>
    </location>
</feature>
<feature type="compositionally biased region" description="Basic and acidic residues" evidence="4">
    <location>
        <begin position="99"/>
        <end position="113"/>
    </location>
</feature>
<dbReference type="PANTHER" id="PTHR14166">
    <property type="entry name" value="SLIT-ROBO RHO GTPASE ACTIVATING PROTEIN"/>
    <property type="match status" value="1"/>
</dbReference>
<evidence type="ECO:0000256" key="4">
    <source>
        <dbReference type="SAM" id="MobiDB-lite"/>
    </source>
</evidence>
<feature type="compositionally biased region" description="Low complexity" evidence="4">
    <location>
        <begin position="190"/>
        <end position="199"/>
    </location>
</feature>
<feature type="domain" description="SH3" evidence="5">
    <location>
        <begin position="1"/>
        <end position="57"/>
    </location>
</feature>
<evidence type="ECO:0000256" key="2">
    <source>
        <dbReference type="ARBA" id="ARBA00023054"/>
    </source>
</evidence>
<gene>
    <name evidence="6" type="ORF">ECPE_LOCUS8674</name>
</gene>
<dbReference type="EMBL" id="UZAN01046300">
    <property type="protein sequence ID" value="VDP83996.1"/>
    <property type="molecule type" value="Genomic_DNA"/>
</dbReference>
<organism evidence="8">
    <name type="scientific">Echinostoma caproni</name>
    <dbReference type="NCBI Taxonomy" id="27848"/>
    <lineage>
        <taxon>Eukaryota</taxon>
        <taxon>Metazoa</taxon>
        <taxon>Spiralia</taxon>
        <taxon>Lophotrochozoa</taxon>
        <taxon>Platyhelminthes</taxon>
        <taxon>Trematoda</taxon>
        <taxon>Digenea</taxon>
        <taxon>Plagiorchiida</taxon>
        <taxon>Echinostomata</taxon>
        <taxon>Echinostomatoidea</taxon>
        <taxon>Echinostomatidae</taxon>
        <taxon>Echinostoma</taxon>
    </lineage>
</organism>
<keyword evidence="7" id="KW-1185">Reference proteome</keyword>
<dbReference type="PROSITE" id="PS50002">
    <property type="entry name" value="SH3"/>
    <property type="match status" value="1"/>
</dbReference>
<evidence type="ECO:0000313" key="8">
    <source>
        <dbReference type="WBParaSite" id="ECPE_0000870001-mRNA-1"/>
    </source>
</evidence>
<feature type="region of interest" description="Disordered" evidence="4">
    <location>
        <begin position="355"/>
        <end position="387"/>
    </location>
</feature>
<evidence type="ECO:0000313" key="7">
    <source>
        <dbReference type="Proteomes" id="UP000272942"/>
    </source>
</evidence>
<feature type="compositionally biased region" description="Polar residues" evidence="4">
    <location>
        <begin position="271"/>
        <end position="284"/>
    </location>
</feature>
<dbReference type="AlphaFoldDB" id="A0A183ANY9"/>
<evidence type="ECO:0000313" key="6">
    <source>
        <dbReference type="EMBL" id="VDP83996.1"/>
    </source>
</evidence>